<reference evidence="10" key="1">
    <citation type="submission" date="2023-05" db="EMBL/GenBank/DDBJ databases">
        <authorList>
            <person name="Stuckert A."/>
        </authorList>
    </citation>
    <scope>NUCLEOTIDE SEQUENCE</scope>
</reference>
<evidence type="ECO:0000256" key="7">
    <source>
        <dbReference type="ARBA" id="ARBA00023242"/>
    </source>
</evidence>
<dbReference type="PANTHER" id="PTHR23226:SF416">
    <property type="entry name" value="FI01424P"/>
    <property type="match status" value="1"/>
</dbReference>
<evidence type="ECO:0000256" key="5">
    <source>
        <dbReference type="ARBA" id="ARBA00022833"/>
    </source>
</evidence>
<dbReference type="EMBL" id="CATNWA010017642">
    <property type="protein sequence ID" value="CAI9602096.1"/>
    <property type="molecule type" value="Genomic_DNA"/>
</dbReference>
<name>A0ABN9FY91_9NEOB</name>
<evidence type="ECO:0000256" key="2">
    <source>
        <dbReference type="ARBA" id="ARBA00022723"/>
    </source>
</evidence>
<evidence type="ECO:0000256" key="4">
    <source>
        <dbReference type="ARBA" id="ARBA00022771"/>
    </source>
</evidence>
<evidence type="ECO:0000313" key="11">
    <source>
        <dbReference type="Proteomes" id="UP001162483"/>
    </source>
</evidence>
<dbReference type="Gene3D" id="3.30.160.60">
    <property type="entry name" value="Classic Zinc Finger"/>
    <property type="match status" value="3"/>
</dbReference>
<keyword evidence="6" id="KW-0238">DNA-binding</keyword>
<dbReference type="PANTHER" id="PTHR23226">
    <property type="entry name" value="ZINC FINGER AND SCAN DOMAIN-CONTAINING"/>
    <property type="match status" value="1"/>
</dbReference>
<dbReference type="PROSITE" id="PS50157">
    <property type="entry name" value="ZINC_FINGER_C2H2_2"/>
    <property type="match status" value="3"/>
</dbReference>
<dbReference type="PROSITE" id="PS00028">
    <property type="entry name" value="ZINC_FINGER_C2H2_1"/>
    <property type="match status" value="3"/>
</dbReference>
<organism evidence="10 11">
    <name type="scientific">Staurois parvus</name>
    <dbReference type="NCBI Taxonomy" id="386267"/>
    <lineage>
        <taxon>Eukaryota</taxon>
        <taxon>Metazoa</taxon>
        <taxon>Chordata</taxon>
        <taxon>Craniata</taxon>
        <taxon>Vertebrata</taxon>
        <taxon>Euteleostomi</taxon>
        <taxon>Amphibia</taxon>
        <taxon>Batrachia</taxon>
        <taxon>Anura</taxon>
        <taxon>Neobatrachia</taxon>
        <taxon>Ranoidea</taxon>
        <taxon>Ranidae</taxon>
        <taxon>Staurois</taxon>
    </lineage>
</organism>
<comment type="subcellular location">
    <subcellularLocation>
        <location evidence="1">Nucleus</location>
    </subcellularLocation>
</comment>
<protein>
    <recommendedName>
        <fullName evidence="9">C2H2-type domain-containing protein</fullName>
    </recommendedName>
</protein>
<dbReference type="InterPro" id="IPR036236">
    <property type="entry name" value="Znf_C2H2_sf"/>
</dbReference>
<accession>A0ABN9FY91</accession>
<comment type="caution">
    <text evidence="10">The sequence shown here is derived from an EMBL/GenBank/DDBJ whole genome shotgun (WGS) entry which is preliminary data.</text>
</comment>
<sequence length="162" mass="18339">MRHERVHKGEKPFSCSDCGKCFVDGPDLVQHQKIHTDDRPYSCSECGRGFSFRFHLIGHEKTHTGEKPCTCSECGRGFKYKSTLFKHMRVHKSDPPPLSATVKGVQNNSSVLKNVNKAQNPSNSFYFHTHKCIGNTTHSIPNQNMKKNISNLCCSSKKIEEK</sequence>
<evidence type="ECO:0000256" key="1">
    <source>
        <dbReference type="ARBA" id="ARBA00004123"/>
    </source>
</evidence>
<evidence type="ECO:0000256" key="8">
    <source>
        <dbReference type="PROSITE-ProRule" id="PRU00042"/>
    </source>
</evidence>
<feature type="domain" description="C2H2-type" evidence="9">
    <location>
        <begin position="41"/>
        <end position="68"/>
    </location>
</feature>
<proteinExistence type="predicted"/>
<feature type="domain" description="C2H2-type" evidence="9">
    <location>
        <begin position="13"/>
        <end position="40"/>
    </location>
</feature>
<keyword evidence="4 8" id="KW-0863">Zinc-finger</keyword>
<evidence type="ECO:0000256" key="3">
    <source>
        <dbReference type="ARBA" id="ARBA00022737"/>
    </source>
</evidence>
<keyword evidence="11" id="KW-1185">Reference proteome</keyword>
<dbReference type="Proteomes" id="UP001162483">
    <property type="component" value="Unassembled WGS sequence"/>
</dbReference>
<gene>
    <name evidence="10" type="ORF">SPARVUS_LOCUS13068705</name>
</gene>
<evidence type="ECO:0000259" key="9">
    <source>
        <dbReference type="PROSITE" id="PS50157"/>
    </source>
</evidence>
<evidence type="ECO:0000256" key="6">
    <source>
        <dbReference type="ARBA" id="ARBA00023125"/>
    </source>
</evidence>
<feature type="domain" description="C2H2-type" evidence="9">
    <location>
        <begin position="69"/>
        <end position="96"/>
    </location>
</feature>
<keyword evidence="7" id="KW-0539">Nucleus</keyword>
<evidence type="ECO:0000313" key="10">
    <source>
        <dbReference type="EMBL" id="CAI9602096.1"/>
    </source>
</evidence>
<keyword evidence="2" id="KW-0479">Metal-binding</keyword>
<dbReference type="InterPro" id="IPR013087">
    <property type="entry name" value="Znf_C2H2_type"/>
</dbReference>
<dbReference type="SMART" id="SM00355">
    <property type="entry name" value="ZnF_C2H2"/>
    <property type="match status" value="3"/>
</dbReference>
<dbReference type="Pfam" id="PF00096">
    <property type="entry name" value="zf-C2H2"/>
    <property type="match status" value="3"/>
</dbReference>
<keyword evidence="3" id="KW-0677">Repeat</keyword>
<keyword evidence="5" id="KW-0862">Zinc</keyword>
<dbReference type="SUPFAM" id="SSF57667">
    <property type="entry name" value="beta-beta-alpha zinc fingers"/>
    <property type="match status" value="2"/>
</dbReference>